<protein>
    <submittedName>
        <fullName evidence="14">Multifunctional protein ADE2</fullName>
    </submittedName>
</protein>
<gene>
    <name evidence="14" type="primary">AIRC</name>
    <name evidence="14" type="ORF">TNIN_209621</name>
</gene>
<evidence type="ECO:0000256" key="3">
    <source>
        <dbReference type="ARBA" id="ARBA00010478"/>
    </source>
</evidence>
<name>A0A8X6XQN4_9ARAC</name>
<dbReference type="HAMAP" id="MF_00137">
    <property type="entry name" value="SAICAR_synth"/>
    <property type="match status" value="1"/>
</dbReference>
<dbReference type="HAMAP" id="MF_02045">
    <property type="entry name" value="PurE_classII"/>
    <property type="match status" value="1"/>
</dbReference>
<dbReference type="Pfam" id="PF01259">
    <property type="entry name" value="SAICAR_synt"/>
    <property type="match status" value="1"/>
</dbReference>
<dbReference type="EMBL" id="BMAV01011691">
    <property type="protein sequence ID" value="GFY57714.1"/>
    <property type="molecule type" value="Genomic_DNA"/>
</dbReference>
<dbReference type="PANTHER" id="PTHR43599:SF3">
    <property type="entry name" value="SI:DKEY-6E2.2"/>
    <property type="match status" value="1"/>
</dbReference>
<evidence type="ECO:0000256" key="1">
    <source>
        <dbReference type="ARBA" id="ARBA00004672"/>
    </source>
</evidence>
<evidence type="ECO:0000256" key="4">
    <source>
        <dbReference type="ARBA" id="ARBA00011020"/>
    </source>
</evidence>
<dbReference type="OrthoDB" id="9991235at2759"/>
<dbReference type="SMART" id="SM01001">
    <property type="entry name" value="AIRC"/>
    <property type="match status" value="1"/>
</dbReference>
<dbReference type="GO" id="GO:0004639">
    <property type="term" value="F:phosphoribosylaminoimidazolesuccinocarboxamide synthase activity"/>
    <property type="evidence" value="ECO:0007669"/>
    <property type="project" value="TreeGrafter"/>
</dbReference>
<evidence type="ECO:0000256" key="2">
    <source>
        <dbReference type="ARBA" id="ARBA00004747"/>
    </source>
</evidence>
<dbReference type="InterPro" id="IPR050089">
    <property type="entry name" value="SAICAR_synthetase"/>
</dbReference>
<keyword evidence="7" id="KW-0658">Purine biosynthesis</keyword>
<accession>A0A8X6XQN4</accession>
<dbReference type="FunFam" id="3.30.200.20:FF:000183">
    <property type="entry name" value="Probable multifunctional protein ADE2"/>
    <property type="match status" value="1"/>
</dbReference>
<dbReference type="Gene3D" id="3.30.470.20">
    <property type="entry name" value="ATP-grasp fold, B domain"/>
    <property type="match status" value="1"/>
</dbReference>
<keyword evidence="15" id="KW-1185">Reference proteome</keyword>
<evidence type="ECO:0000256" key="10">
    <source>
        <dbReference type="ARBA" id="ARBA00023239"/>
    </source>
</evidence>
<organism evidence="14 15">
    <name type="scientific">Trichonephila inaurata madagascariensis</name>
    <dbReference type="NCBI Taxonomy" id="2747483"/>
    <lineage>
        <taxon>Eukaryota</taxon>
        <taxon>Metazoa</taxon>
        <taxon>Ecdysozoa</taxon>
        <taxon>Arthropoda</taxon>
        <taxon>Chelicerata</taxon>
        <taxon>Arachnida</taxon>
        <taxon>Araneae</taxon>
        <taxon>Araneomorphae</taxon>
        <taxon>Entelegynae</taxon>
        <taxon>Araneoidea</taxon>
        <taxon>Nephilidae</taxon>
        <taxon>Trichonephila</taxon>
        <taxon>Trichonephila inaurata</taxon>
    </lineage>
</organism>
<feature type="region of interest" description="Disordered" evidence="12">
    <location>
        <begin position="435"/>
        <end position="460"/>
    </location>
</feature>
<reference evidence="14" key="1">
    <citation type="submission" date="2020-08" db="EMBL/GenBank/DDBJ databases">
        <title>Multicomponent nature underlies the extraordinary mechanical properties of spider dragline silk.</title>
        <authorList>
            <person name="Kono N."/>
            <person name="Nakamura H."/>
            <person name="Mori M."/>
            <person name="Yoshida Y."/>
            <person name="Ohtoshi R."/>
            <person name="Malay A.D."/>
            <person name="Moran D.A.P."/>
            <person name="Tomita M."/>
            <person name="Numata K."/>
            <person name="Arakawa K."/>
        </authorList>
    </citation>
    <scope>NUCLEOTIDE SEQUENCE</scope>
</reference>
<comment type="caution">
    <text evidence="14">The sequence shown here is derived from an EMBL/GenBank/DDBJ whole genome shotgun (WGS) entry which is preliminary data.</text>
</comment>
<dbReference type="Pfam" id="PF00731">
    <property type="entry name" value="AIRC"/>
    <property type="match status" value="1"/>
</dbReference>
<dbReference type="Gene3D" id="3.40.50.1970">
    <property type="match status" value="1"/>
</dbReference>
<dbReference type="FunFam" id="3.40.50.1970:FF:000006">
    <property type="entry name" value="Probable multifunctional protein ADE2"/>
    <property type="match status" value="1"/>
</dbReference>
<dbReference type="SUPFAM" id="SSF56104">
    <property type="entry name" value="SAICAR synthase-like"/>
    <property type="match status" value="1"/>
</dbReference>
<evidence type="ECO:0000259" key="13">
    <source>
        <dbReference type="SMART" id="SM01001"/>
    </source>
</evidence>
<comment type="similarity">
    <text evidence="3">In the C-terminal section; belongs to the AIR carboxylase family. Class II subfamily.</text>
</comment>
<dbReference type="CDD" id="cd01416">
    <property type="entry name" value="SAICAR_synt_Ade5"/>
    <property type="match status" value="1"/>
</dbReference>
<dbReference type="AlphaFoldDB" id="A0A8X6XQN4"/>
<feature type="domain" description="PurE" evidence="13">
    <location>
        <begin position="262"/>
        <end position="409"/>
    </location>
</feature>
<dbReference type="GO" id="GO:0005829">
    <property type="term" value="C:cytosol"/>
    <property type="evidence" value="ECO:0007669"/>
    <property type="project" value="TreeGrafter"/>
</dbReference>
<keyword evidence="11" id="KW-0511">Multifunctional enzyme</keyword>
<evidence type="ECO:0000256" key="11">
    <source>
        <dbReference type="ARBA" id="ARBA00023268"/>
    </source>
</evidence>
<evidence type="ECO:0000313" key="15">
    <source>
        <dbReference type="Proteomes" id="UP000886998"/>
    </source>
</evidence>
<evidence type="ECO:0000256" key="12">
    <source>
        <dbReference type="SAM" id="MobiDB-lite"/>
    </source>
</evidence>
<keyword evidence="9" id="KW-0067">ATP-binding</keyword>
<keyword evidence="5" id="KW-0436">Ligase</keyword>
<dbReference type="InterPro" id="IPR033626">
    <property type="entry name" value="PurE_classII"/>
</dbReference>
<sequence length="460" mass="50698">MSSNLKTGSLIIEGKTKRILEIVNDPNNVLMVSKDRITAGDGAKADDMEGKSVISTETTAKVFEYLSEVGIKTHYVKRHDERSLIVKKCDMIPIEWVSRRYATGSFLRRHPGVKEGYCFCPLKLETFYKDDANHDPQWSDEQLICAELVIGGVTIGKTEVEIMHKTTACIFEALERAWATLGCSLIDMKVEYGITTTGEIVLADVIDSDSWRLWPEGDKRKMVDKQVYRNLKEVTPEDLEKVKKNFKWVSELVGKFLPKSSGQVVILMGSASDKDHAVKIKTACEKLGVPAIMRVTSAHKGPDATMNIIAEYEGHTQPTVFIAVAGRSNGLGPVTSGVSAYPVINCPPITADWGREDIWSSLRMPSGLGCSTVLSTDGAALAAAQMFALTDHVIWSRIKAKQLNTWVGLKQADVTISKRGLTAKKITLLLSELSSNESGGNELSDMHEESDDEGIEIDDW</sequence>
<keyword evidence="8" id="KW-0210">Decarboxylase</keyword>
<dbReference type="Proteomes" id="UP000886998">
    <property type="component" value="Unassembled WGS sequence"/>
</dbReference>
<evidence type="ECO:0000256" key="6">
    <source>
        <dbReference type="ARBA" id="ARBA00022741"/>
    </source>
</evidence>
<dbReference type="GO" id="GO:0005524">
    <property type="term" value="F:ATP binding"/>
    <property type="evidence" value="ECO:0007669"/>
    <property type="project" value="UniProtKB-KW"/>
</dbReference>
<dbReference type="GO" id="GO:0006189">
    <property type="term" value="P:'de novo' IMP biosynthetic process"/>
    <property type="evidence" value="ECO:0007669"/>
    <property type="project" value="InterPro"/>
</dbReference>
<dbReference type="Gene3D" id="3.30.200.20">
    <property type="entry name" value="Phosphorylase Kinase, domain 1"/>
    <property type="match status" value="1"/>
</dbReference>
<comment type="pathway">
    <text evidence="2">Purine metabolism; IMP biosynthesis via de novo pathway; 5-amino-1-(5-phospho-D-ribosyl)imidazole-4-carboxylate from 5-amino-1-(5-phospho-D-ribosyl)imidazole (carboxylase route): step 1/1.</text>
</comment>
<dbReference type="PANTHER" id="PTHR43599">
    <property type="entry name" value="MULTIFUNCTIONAL PROTEIN ADE2"/>
    <property type="match status" value="1"/>
</dbReference>
<feature type="compositionally biased region" description="Acidic residues" evidence="12">
    <location>
        <begin position="448"/>
        <end position="460"/>
    </location>
</feature>
<evidence type="ECO:0000256" key="9">
    <source>
        <dbReference type="ARBA" id="ARBA00022840"/>
    </source>
</evidence>
<comment type="similarity">
    <text evidence="4">In the N-terminal section; belongs to the SAICAR synthetase family.</text>
</comment>
<proteinExistence type="inferred from homology"/>
<keyword evidence="6" id="KW-0547">Nucleotide-binding</keyword>
<evidence type="ECO:0000256" key="8">
    <source>
        <dbReference type="ARBA" id="ARBA00022793"/>
    </source>
</evidence>
<comment type="pathway">
    <text evidence="1">Purine metabolism; IMP biosynthesis via de novo pathway; 5-amino-1-(5-phospho-D-ribosyl)imidazole-4-carboxamide from 5-amino-1-(5-phospho-D-ribosyl)imidazole-4-carboxylate: step 1/2.</text>
</comment>
<dbReference type="InterPro" id="IPR000031">
    <property type="entry name" value="PurE_dom"/>
</dbReference>
<dbReference type="GO" id="GO:0016831">
    <property type="term" value="F:carboxy-lyase activity"/>
    <property type="evidence" value="ECO:0007669"/>
    <property type="project" value="UniProtKB-KW"/>
</dbReference>
<evidence type="ECO:0000313" key="14">
    <source>
        <dbReference type="EMBL" id="GFY57714.1"/>
    </source>
</evidence>
<evidence type="ECO:0000256" key="7">
    <source>
        <dbReference type="ARBA" id="ARBA00022755"/>
    </source>
</evidence>
<dbReference type="InterPro" id="IPR028923">
    <property type="entry name" value="SAICAR_synt/ADE2_N"/>
</dbReference>
<keyword evidence="10" id="KW-0456">Lyase</keyword>
<dbReference type="SUPFAM" id="SSF52255">
    <property type="entry name" value="N5-CAIR mutase (phosphoribosylaminoimidazole carboxylase, PurE)"/>
    <property type="match status" value="1"/>
</dbReference>
<dbReference type="FunFam" id="3.30.470.20:FF:000020">
    <property type="entry name" value="Probable multifunctional protein ADE2"/>
    <property type="match status" value="1"/>
</dbReference>
<evidence type="ECO:0000256" key="5">
    <source>
        <dbReference type="ARBA" id="ARBA00022598"/>
    </source>
</evidence>